<proteinExistence type="predicted"/>
<gene>
    <name evidence="3" type="ORF">OYT1_ch2595</name>
</gene>
<dbReference type="STRING" id="1188319.OYT1_01272"/>
<dbReference type="Gene3D" id="3.30.479.30">
    <property type="entry name" value="Band 7 domain"/>
    <property type="match status" value="1"/>
</dbReference>
<dbReference type="PANTHER" id="PTHR43327:SF10">
    <property type="entry name" value="STOMATIN-LIKE PROTEIN 2, MITOCHONDRIAL"/>
    <property type="match status" value="1"/>
</dbReference>
<dbReference type="InterPro" id="IPR036013">
    <property type="entry name" value="Band_7/SPFH_dom_sf"/>
</dbReference>
<dbReference type="InterPro" id="IPR001107">
    <property type="entry name" value="Band_7"/>
</dbReference>
<evidence type="ECO:0000256" key="1">
    <source>
        <dbReference type="ARBA" id="ARBA00004167"/>
    </source>
</evidence>
<evidence type="ECO:0000313" key="3">
    <source>
        <dbReference type="EMBL" id="BBE52107.1"/>
    </source>
</evidence>
<dbReference type="Proteomes" id="UP000033070">
    <property type="component" value="Chromosome"/>
</dbReference>
<keyword evidence="4" id="KW-1185">Reference proteome</keyword>
<dbReference type="PANTHER" id="PTHR43327">
    <property type="entry name" value="STOMATIN-LIKE PROTEIN 2, MITOCHONDRIAL"/>
    <property type="match status" value="1"/>
</dbReference>
<dbReference type="KEGG" id="fam:OYT1_ch2595"/>
<dbReference type="Pfam" id="PF01145">
    <property type="entry name" value="Band_7"/>
    <property type="match status" value="1"/>
</dbReference>
<comment type="subcellular location">
    <subcellularLocation>
        <location evidence="1">Membrane</location>
        <topology evidence="1">Single-pass membrane protein</topology>
    </subcellularLocation>
</comment>
<dbReference type="EMBL" id="AP018738">
    <property type="protein sequence ID" value="BBE52107.1"/>
    <property type="molecule type" value="Genomic_DNA"/>
</dbReference>
<reference evidence="3 4" key="1">
    <citation type="submission" date="2018-06" db="EMBL/GenBank/DDBJ databases">
        <title>OYT1 Genome Sequencing.</title>
        <authorList>
            <person name="Kato S."/>
            <person name="Itoh T."/>
            <person name="Ohkuma M."/>
        </authorList>
    </citation>
    <scope>NUCLEOTIDE SEQUENCE [LARGE SCALE GENOMIC DNA]</scope>
    <source>
        <strain evidence="3 4">OYT1</strain>
    </source>
</reference>
<organism evidence="3 4">
    <name type="scientific">Ferriphaselus amnicola</name>
    <dbReference type="NCBI Taxonomy" id="1188319"/>
    <lineage>
        <taxon>Bacteria</taxon>
        <taxon>Pseudomonadati</taxon>
        <taxon>Pseudomonadota</taxon>
        <taxon>Betaproteobacteria</taxon>
        <taxon>Nitrosomonadales</taxon>
        <taxon>Gallionellaceae</taxon>
        <taxon>Ferriphaselus</taxon>
    </lineage>
</organism>
<feature type="domain" description="Band 7" evidence="2">
    <location>
        <begin position="17"/>
        <end position="176"/>
    </location>
</feature>
<dbReference type="SUPFAM" id="SSF117892">
    <property type="entry name" value="Band 7/SPFH domain"/>
    <property type="match status" value="1"/>
</dbReference>
<accession>A0A2Z6GFD6</accession>
<protein>
    <recommendedName>
        <fullName evidence="2">Band 7 domain-containing protein</fullName>
    </recommendedName>
</protein>
<dbReference type="SMART" id="SM00244">
    <property type="entry name" value="PHB"/>
    <property type="match status" value="1"/>
</dbReference>
<evidence type="ECO:0000259" key="2">
    <source>
        <dbReference type="SMART" id="SM00244"/>
    </source>
</evidence>
<dbReference type="OrthoDB" id="9809197at2"/>
<sequence length="305" mass="33599">MELILVLLVVVGALGVSGIRIVKQQTVEIVETLGKYTRVIHPGLNWIFYPFQRVAGIVTMRIWSVKHIVEVKTRDNMFVALPVDIMIQAQEAQADNSFYKLQDPADQIGSWVLNTVRSAAAAMTLDELFTNRTEIAQTVKGHVGATLAEFGYRIESVLVDQPTVSDSVQTSFNRVIVAQREKEAAELEGDATKIRMVRQAEAEAEAQQRRAEGMAKSRETLAKGLSESLAMFQGIPADESLAMLMELNKIDAMRDVGKHGNLILMDMGYGESGKQAAATQMTALLAKLNVQGMRDRKTDNDTSAD</sequence>
<name>A0A2Z6GFD6_9PROT</name>
<dbReference type="GO" id="GO:0016020">
    <property type="term" value="C:membrane"/>
    <property type="evidence" value="ECO:0007669"/>
    <property type="project" value="UniProtKB-SubCell"/>
</dbReference>
<dbReference type="AlphaFoldDB" id="A0A2Z6GFD6"/>
<evidence type="ECO:0000313" key="4">
    <source>
        <dbReference type="Proteomes" id="UP000033070"/>
    </source>
</evidence>
<dbReference type="RefSeq" id="WP_062626470.1">
    <property type="nucleotide sequence ID" value="NZ_AP018738.1"/>
</dbReference>
<dbReference type="InterPro" id="IPR050710">
    <property type="entry name" value="Band7/mec-2_domain"/>
</dbReference>